<dbReference type="OrthoDB" id="2187714at2759"/>
<dbReference type="GO" id="GO:0045944">
    <property type="term" value="P:positive regulation of transcription by RNA polymerase II"/>
    <property type="evidence" value="ECO:0000318"/>
    <property type="project" value="GO_Central"/>
</dbReference>
<dbReference type="GO" id="GO:0042127">
    <property type="term" value="P:regulation of cell population proliferation"/>
    <property type="evidence" value="ECO:0000318"/>
    <property type="project" value="GO_Central"/>
</dbReference>
<dbReference type="PANTHER" id="PTHR11462:SF35">
    <property type="entry name" value="TRANSCRIPTION FACTOR JRA"/>
    <property type="match status" value="1"/>
</dbReference>
<dbReference type="AlphaFoldDB" id="T1EGB0"/>
<keyword evidence="3" id="KW-0238">DNA-binding</keyword>
<dbReference type="PROSITE" id="PS50217">
    <property type="entry name" value="BZIP"/>
    <property type="match status" value="1"/>
</dbReference>
<feature type="compositionally biased region" description="Low complexity" evidence="6">
    <location>
        <begin position="262"/>
        <end position="290"/>
    </location>
</feature>
<dbReference type="PANTHER" id="PTHR11462">
    <property type="entry name" value="JUN TRANSCRIPTION FACTOR-RELATED"/>
    <property type="match status" value="1"/>
</dbReference>
<reference evidence="9" key="3">
    <citation type="submission" date="2015-06" db="UniProtKB">
        <authorList>
            <consortium name="EnsemblMetazoa"/>
        </authorList>
    </citation>
    <scope>IDENTIFICATION</scope>
</reference>
<dbReference type="SUPFAM" id="SSF57959">
    <property type="entry name" value="Leucine zipper domain"/>
    <property type="match status" value="1"/>
</dbReference>
<dbReference type="OMA" id="HIEAGCK"/>
<reference evidence="10" key="1">
    <citation type="submission" date="2012-12" db="EMBL/GenBank/DDBJ databases">
        <authorList>
            <person name="Hellsten U."/>
            <person name="Grimwood J."/>
            <person name="Chapman J.A."/>
            <person name="Shapiro H."/>
            <person name="Aerts A."/>
            <person name="Otillar R.P."/>
            <person name="Terry A.Y."/>
            <person name="Boore J.L."/>
            <person name="Simakov O."/>
            <person name="Marletaz F."/>
            <person name="Cho S.-J."/>
            <person name="Edsinger-Gonzales E."/>
            <person name="Havlak P."/>
            <person name="Kuo D.-H."/>
            <person name="Larsson T."/>
            <person name="Lv J."/>
            <person name="Arendt D."/>
            <person name="Savage R."/>
            <person name="Osoegawa K."/>
            <person name="de Jong P."/>
            <person name="Lindberg D.R."/>
            <person name="Seaver E.C."/>
            <person name="Weisblat D.A."/>
            <person name="Putnam N.H."/>
            <person name="Grigoriev I.V."/>
            <person name="Rokhsar D.S."/>
        </authorList>
    </citation>
    <scope>NUCLEOTIDE SEQUENCE</scope>
</reference>
<dbReference type="InterPro" id="IPR046347">
    <property type="entry name" value="bZIP_sf"/>
</dbReference>
<accession>T1EGB0</accession>
<dbReference type="GO" id="GO:0005667">
    <property type="term" value="C:transcription regulator complex"/>
    <property type="evidence" value="ECO:0000318"/>
    <property type="project" value="GO_Central"/>
</dbReference>
<evidence type="ECO:0000256" key="1">
    <source>
        <dbReference type="ARBA" id="ARBA00006882"/>
    </source>
</evidence>
<dbReference type="InterPro" id="IPR005643">
    <property type="entry name" value="JNK"/>
</dbReference>
<keyword evidence="10" id="KW-1185">Reference proteome</keyword>
<organism evidence="9 10">
    <name type="scientific">Helobdella robusta</name>
    <name type="common">Californian leech</name>
    <dbReference type="NCBI Taxonomy" id="6412"/>
    <lineage>
        <taxon>Eukaryota</taxon>
        <taxon>Metazoa</taxon>
        <taxon>Spiralia</taxon>
        <taxon>Lophotrochozoa</taxon>
        <taxon>Annelida</taxon>
        <taxon>Clitellata</taxon>
        <taxon>Hirudinea</taxon>
        <taxon>Rhynchobdellida</taxon>
        <taxon>Glossiphoniidae</taxon>
        <taxon>Helobdella</taxon>
    </lineage>
</organism>
<dbReference type="CTD" id="20195612"/>
<evidence type="ECO:0000256" key="4">
    <source>
        <dbReference type="ARBA" id="ARBA00023163"/>
    </source>
</evidence>
<evidence type="ECO:0000256" key="5">
    <source>
        <dbReference type="SAM" id="Coils"/>
    </source>
</evidence>
<dbReference type="Pfam" id="PF03957">
    <property type="entry name" value="Jun"/>
    <property type="match status" value="1"/>
</dbReference>
<evidence type="ECO:0000313" key="8">
    <source>
        <dbReference type="EMBL" id="ESN92472.1"/>
    </source>
</evidence>
<dbReference type="STRING" id="6412.T1EGB0"/>
<name>T1EGB0_HELRO</name>
<evidence type="ECO:0000256" key="6">
    <source>
        <dbReference type="SAM" id="MobiDB-lite"/>
    </source>
</evidence>
<proteinExistence type="inferred from homology"/>
<dbReference type="GeneID" id="20195612"/>
<evidence type="ECO:0000313" key="10">
    <source>
        <dbReference type="Proteomes" id="UP000015101"/>
    </source>
</evidence>
<dbReference type="Gene3D" id="1.20.5.170">
    <property type="match status" value="1"/>
</dbReference>
<protein>
    <recommendedName>
        <fullName evidence="7">BZIP domain-containing protein</fullName>
    </recommendedName>
</protein>
<dbReference type="PRINTS" id="PR00043">
    <property type="entry name" value="LEUZIPPRJUN"/>
</dbReference>
<dbReference type="CDD" id="cd14696">
    <property type="entry name" value="bZIP_Jun"/>
    <property type="match status" value="1"/>
</dbReference>
<feature type="coiled-coil region" evidence="5">
    <location>
        <begin position="322"/>
        <end position="356"/>
    </location>
</feature>
<dbReference type="eggNOG" id="KOG0837">
    <property type="taxonomic scope" value="Eukaryota"/>
</dbReference>
<dbReference type="InterPro" id="IPR004827">
    <property type="entry name" value="bZIP"/>
</dbReference>
<evidence type="ECO:0000259" key="7">
    <source>
        <dbReference type="PROSITE" id="PS50217"/>
    </source>
</evidence>
<feature type="region of interest" description="Disordered" evidence="6">
    <location>
        <begin position="254"/>
        <end position="290"/>
    </location>
</feature>
<dbReference type="HOGENOM" id="CLU_057007_0_0_1"/>
<dbReference type="EMBL" id="AMQM01007547">
    <property type="status" value="NOT_ANNOTATED_CDS"/>
    <property type="molecule type" value="Genomic_DNA"/>
</dbReference>
<reference evidence="8 10" key="2">
    <citation type="journal article" date="2013" name="Nature">
        <title>Insights into bilaterian evolution from three spiralian genomes.</title>
        <authorList>
            <person name="Simakov O."/>
            <person name="Marletaz F."/>
            <person name="Cho S.J."/>
            <person name="Edsinger-Gonzales E."/>
            <person name="Havlak P."/>
            <person name="Hellsten U."/>
            <person name="Kuo D.H."/>
            <person name="Larsson T."/>
            <person name="Lv J."/>
            <person name="Arendt D."/>
            <person name="Savage R."/>
            <person name="Osoegawa K."/>
            <person name="de Jong P."/>
            <person name="Grimwood J."/>
            <person name="Chapman J.A."/>
            <person name="Shapiro H."/>
            <person name="Aerts A."/>
            <person name="Otillar R.P."/>
            <person name="Terry A.Y."/>
            <person name="Boore J.L."/>
            <person name="Grigoriev I.V."/>
            <person name="Lindberg D.R."/>
            <person name="Seaver E.C."/>
            <person name="Weisblat D.A."/>
            <person name="Putnam N.H."/>
            <person name="Rokhsar D.S."/>
        </authorList>
    </citation>
    <scope>NUCLEOTIDE SEQUENCE</scope>
</reference>
<dbReference type="EnsemblMetazoa" id="HelroT115827">
    <property type="protein sequence ID" value="HelroP115827"/>
    <property type="gene ID" value="HelroG115827"/>
</dbReference>
<dbReference type="InterPro" id="IPR050946">
    <property type="entry name" value="AP-1_TF_bZIP"/>
</dbReference>
<dbReference type="RefSeq" id="XP_009029405.1">
    <property type="nucleotide sequence ID" value="XM_009031157.1"/>
</dbReference>
<sequence length="388" mass="43690">METTFYDDNNLSVKKMKTNMTLDFNKMKQQTSDLLQTPDVGGLLMMNTPELERLLAYNNFNTVMTTPTPTGQILFPKMVTEEQEAYARGFIDALGELHKKSQVESLPSSTTQTPLRPQTQQHLQPAVRDVKVVPQQQQQPQVIKTNVVEQQQLRATPPSTLAAVTSATSTSAPYLPTTITDMICYNNFADFNISEMSNVDLMQNNPLLQPLKPLVDVKTTATTNNVNTNSKVYFNASASPPQLIENYQTVPHLPTNYSIKNTHSPGSSTSTSSAHHKPPTQSQLQQQQQCSNSISPIDMNMQELAKLERKRERNRHAATLCRNRKLERIARLEDRVKELKDQNMTLAQTANLLRSQVSELKQAIFEHTQMGCQVMLTSKFLDSDVMFS</sequence>
<dbReference type="InParanoid" id="T1EGB0"/>
<dbReference type="Proteomes" id="UP000015101">
    <property type="component" value="Unassembled WGS sequence"/>
</dbReference>
<keyword evidence="2" id="KW-0805">Transcription regulation</keyword>
<feature type="domain" description="BZIP" evidence="7">
    <location>
        <begin position="304"/>
        <end position="367"/>
    </location>
</feature>
<dbReference type="SMART" id="SM00338">
    <property type="entry name" value="BRLZ"/>
    <property type="match status" value="1"/>
</dbReference>
<dbReference type="GO" id="GO:0048545">
    <property type="term" value="P:response to steroid hormone"/>
    <property type="evidence" value="ECO:0000318"/>
    <property type="project" value="GO_Central"/>
</dbReference>
<dbReference type="GO" id="GO:0000981">
    <property type="term" value="F:DNA-binding transcription factor activity, RNA polymerase II-specific"/>
    <property type="evidence" value="ECO:0000318"/>
    <property type="project" value="GO_Central"/>
</dbReference>
<dbReference type="KEGG" id="hro:HELRODRAFT_115827"/>
<comment type="similarity">
    <text evidence="1">Belongs to the bZIP family. Jun subfamily.</text>
</comment>
<dbReference type="GO" id="GO:0000978">
    <property type="term" value="F:RNA polymerase II cis-regulatory region sequence-specific DNA binding"/>
    <property type="evidence" value="ECO:0000318"/>
    <property type="project" value="GO_Central"/>
</dbReference>
<evidence type="ECO:0000256" key="3">
    <source>
        <dbReference type="ARBA" id="ARBA00023125"/>
    </source>
</evidence>
<gene>
    <name evidence="9" type="primary">20195612</name>
    <name evidence="8" type="ORF">HELRODRAFT_115827</name>
</gene>
<evidence type="ECO:0000256" key="2">
    <source>
        <dbReference type="ARBA" id="ARBA00023015"/>
    </source>
</evidence>
<dbReference type="EMBL" id="KB097640">
    <property type="protein sequence ID" value="ESN92472.1"/>
    <property type="molecule type" value="Genomic_DNA"/>
</dbReference>
<evidence type="ECO:0000313" key="9">
    <source>
        <dbReference type="EnsemblMetazoa" id="HelroP115827"/>
    </source>
</evidence>
<keyword evidence="5" id="KW-0175">Coiled coil</keyword>
<dbReference type="Pfam" id="PF00170">
    <property type="entry name" value="bZIP_1"/>
    <property type="match status" value="1"/>
</dbReference>
<keyword evidence="4" id="KW-0804">Transcription</keyword>
<dbReference type="GO" id="GO:0051726">
    <property type="term" value="P:regulation of cell cycle"/>
    <property type="evidence" value="ECO:0000318"/>
    <property type="project" value="GO_Central"/>
</dbReference>
<dbReference type="InterPro" id="IPR002112">
    <property type="entry name" value="Leuzip_Jun"/>
</dbReference>
<dbReference type="FunCoup" id="T1EGB0">
    <property type="interactions" value="405"/>
</dbReference>